<evidence type="ECO:0000256" key="1">
    <source>
        <dbReference type="ARBA" id="ARBA00017473"/>
    </source>
</evidence>
<dbReference type="InterPro" id="IPR036554">
    <property type="entry name" value="GHMP_kinase_C_sf"/>
</dbReference>
<dbReference type="EC" id="2.7.1.148" evidence="6"/>
<dbReference type="InterPro" id="IPR014721">
    <property type="entry name" value="Ribsml_uS5_D2-typ_fold_subgr"/>
</dbReference>
<accession>A0A0F7WU64</accession>
<keyword evidence="5 6" id="KW-0067">ATP-binding</keyword>
<protein>
    <recommendedName>
        <fullName evidence="1 6">4-diphosphocytidyl-2-C-methyl-D-erythritol kinase</fullName>
        <shortName evidence="6">CMK</shortName>
        <ecNumber evidence="6">2.7.1.148</ecNumber>
    </recommendedName>
    <alternativeName>
        <fullName evidence="6">4-(cytidine-5'-diphospho)-2-C-methyl-D-erythritol kinase</fullName>
    </alternativeName>
</protein>
<dbReference type="GO" id="GO:0016114">
    <property type="term" value="P:terpenoid biosynthetic process"/>
    <property type="evidence" value="ECO:0007669"/>
    <property type="project" value="UniProtKB-UniRule"/>
</dbReference>
<evidence type="ECO:0000259" key="7">
    <source>
        <dbReference type="Pfam" id="PF00288"/>
    </source>
</evidence>
<dbReference type="PANTHER" id="PTHR43527:SF2">
    <property type="entry name" value="4-DIPHOSPHOCYTIDYL-2-C-METHYL-D-ERYTHRITOL KINASE, CHLOROPLASTIC"/>
    <property type="match status" value="1"/>
</dbReference>
<dbReference type="GO" id="GO:0019288">
    <property type="term" value="P:isopentenyl diphosphate biosynthetic process, methylerythritol 4-phosphate pathway"/>
    <property type="evidence" value="ECO:0007669"/>
    <property type="project" value="UniProtKB-UniRule"/>
</dbReference>
<proteinExistence type="inferred from homology"/>
<feature type="active site" evidence="6">
    <location>
        <position position="131"/>
    </location>
</feature>
<dbReference type="InterPro" id="IPR004424">
    <property type="entry name" value="IspE"/>
</dbReference>
<evidence type="ECO:0000256" key="4">
    <source>
        <dbReference type="ARBA" id="ARBA00022777"/>
    </source>
</evidence>
<evidence type="ECO:0000256" key="6">
    <source>
        <dbReference type="HAMAP-Rule" id="MF_00061"/>
    </source>
</evidence>
<dbReference type="PANTHER" id="PTHR43527">
    <property type="entry name" value="4-DIPHOSPHOCYTIDYL-2-C-METHYL-D-ERYTHRITOL KINASE, CHLOROPLASTIC"/>
    <property type="match status" value="1"/>
</dbReference>
<dbReference type="UniPathway" id="UPA00056">
    <property type="reaction ID" value="UER00094"/>
</dbReference>
<dbReference type="GO" id="GO:0050515">
    <property type="term" value="F:4-(cytidine 5'-diphospho)-2-C-methyl-D-erythritol kinase activity"/>
    <property type="evidence" value="ECO:0007669"/>
    <property type="project" value="UniProtKB-UniRule"/>
</dbReference>
<comment type="pathway">
    <text evidence="6">Isoprenoid biosynthesis; isopentenyl diphosphate biosynthesis via DXP pathway; isopentenyl diphosphate from 1-deoxy-D-xylulose 5-phosphate: step 3/6.</text>
</comment>
<organism evidence="8">
    <name type="scientific">Chlamydia pneumoniae</name>
    <name type="common">Chlamydophila pneumoniae</name>
    <dbReference type="NCBI Taxonomy" id="83558"/>
    <lineage>
        <taxon>Bacteria</taxon>
        <taxon>Pseudomonadati</taxon>
        <taxon>Chlamydiota</taxon>
        <taxon>Chlamydiia</taxon>
        <taxon>Chlamydiales</taxon>
        <taxon>Chlamydiaceae</taxon>
        <taxon>Chlamydia/Chlamydophila group</taxon>
        <taxon>Chlamydia</taxon>
    </lineage>
</organism>
<reference evidence="8" key="1">
    <citation type="submission" date="2015-05" db="EMBL/GenBank/DDBJ databases">
        <authorList>
            <person name="Rattei Thomas"/>
        </authorList>
    </citation>
    <scope>NUCLEOTIDE SEQUENCE</scope>
    <source>
        <strain evidence="8">DC9</strain>
    </source>
</reference>
<dbReference type="SUPFAM" id="SSF55060">
    <property type="entry name" value="GHMP Kinase, C-terminal domain"/>
    <property type="match status" value="1"/>
</dbReference>
<dbReference type="NCBIfam" id="TIGR00154">
    <property type="entry name" value="ispE"/>
    <property type="match status" value="1"/>
</dbReference>
<dbReference type="EMBL" id="LN847061">
    <property type="protein sequence ID" value="CRI43096.1"/>
    <property type="molecule type" value="Genomic_DNA"/>
</dbReference>
<feature type="domain" description="GHMP kinase N-terminal" evidence="7">
    <location>
        <begin position="61"/>
        <end position="139"/>
    </location>
</feature>
<dbReference type="HAMAP" id="MF_00061">
    <property type="entry name" value="IspE"/>
    <property type="match status" value="1"/>
</dbReference>
<dbReference type="Gene3D" id="3.30.70.890">
    <property type="entry name" value="GHMP kinase, C-terminal domain"/>
    <property type="match status" value="1"/>
</dbReference>
<evidence type="ECO:0000256" key="2">
    <source>
        <dbReference type="ARBA" id="ARBA00022679"/>
    </source>
</evidence>
<dbReference type="AlphaFoldDB" id="A0A0F7WU64"/>
<keyword evidence="3 6" id="KW-0547">Nucleotide-binding</keyword>
<comment type="similarity">
    <text evidence="6">Belongs to the GHMP kinase family. IspE subfamily.</text>
</comment>
<feature type="active site" evidence="6">
    <location>
        <position position="8"/>
    </location>
</feature>
<dbReference type="Pfam" id="PF00288">
    <property type="entry name" value="GHMP_kinases_N"/>
    <property type="match status" value="1"/>
</dbReference>
<gene>
    <name evidence="6" type="primary">ispE</name>
    <name evidence="8" type="ORF">BN1224_DC9_CF_00160</name>
</gene>
<name>A0A0F7WU64_CHLPN</name>
<evidence type="ECO:0000313" key="8">
    <source>
        <dbReference type="EMBL" id="CRI43096.1"/>
    </source>
</evidence>
<dbReference type="Gene3D" id="3.30.230.10">
    <property type="match status" value="1"/>
</dbReference>
<dbReference type="SUPFAM" id="SSF54211">
    <property type="entry name" value="Ribosomal protein S5 domain 2-like"/>
    <property type="match status" value="1"/>
</dbReference>
<dbReference type="GO" id="GO:0005524">
    <property type="term" value="F:ATP binding"/>
    <property type="evidence" value="ECO:0007669"/>
    <property type="project" value="UniProtKB-UniRule"/>
</dbReference>
<dbReference type="InterPro" id="IPR006204">
    <property type="entry name" value="GHMP_kinase_N_dom"/>
</dbReference>
<keyword evidence="4 6" id="KW-0418">Kinase</keyword>
<keyword evidence="6" id="KW-0414">Isoprene biosynthesis</keyword>
<keyword evidence="2 6" id="KW-0808">Transferase</keyword>
<sequence length="297" mass="34101">MQYFSPAKLNLFLKIWGKRFDNFHELTTLYQAIDFGDTLSLKNSMKDSLSSNVNELLSPSNLIWKSLEIFRRETQIHQPVSWHLNKSIPLQSGLGGGSSNAATALYALNEHFQTHIPITTLQLWAREIGSDVPFFFSSGTALGKGRGEHLFSIKKLNHKHKYVLYLDHQGIPTEKAYQSLLPQDYSTGNHNACFYGENDLEKSVFRIRTDLKNKKHMLERMWSPFESHVLMSGSGATLFVCYPEELEQDSKVSSQIHSLIKQTQGIPVSRLYREPHWYSLKQSTYKNSPLECFQPQI</sequence>
<evidence type="ECO:0000256" key="5">
    <source>
        <dbReference type="ARBA" id="ARBA00022840"/>
    </source>
</evidence>
<comment type="catalytic activity">
    <reaction evidence="6">
        <text>4-CDP-2-C-methyl-D-erythritol + ATP = 4-CDP-2-C-methyl-D-erythritol 2-phosphate + ADP + H(+)</text>
        <dbReference type="Rhea" id="RHEA:18437"/>
        <dbReference type="ChEBI" id="CHEBI:15378"/>
        <dbReference type="ChEBI" id="CHEBI:30616"/>
        <dbReference type="ChEBI" id="CHEBI:57823"/>
        <dbReference type="ChEBI" id="CHEBI:57919"/>
        <dbReference type="ChEBI" id="CHEBI:456216"/>
        <dbReference type="EC" id="2.7.1.148"/>
    </reaction>
</comment>
<evidence type="ECO:0000256" key="3">
    <source>
        <dbReference type="ARBA" id="ARBA00022741"/>
    </source>
</evidence>
<feature type="binding site" evidence="6">
    <location>
        <begin position="89"/>
        <end position="99"/>
    </location>
    <ligand>
        <name>ATP</name>
        <dbReference type="ChEBI" id="CHEBI:30616"/>
    </ligand>
</feature>
<dbReference type="PIRSF" id="PIRSF010376">
    <property type="entry name" value="IspE"/>
    <property type="match status" value="1"/>
</dbReference>
<comment type="function">
    <text evidence="6">Catalyzes the phosphorylation of the position 2 hydroxy group of 4-diphosphocytidyl-2C-methyl-D-erythritol.</text>
</comment>
<dbReference type="InterPro" id="IPR020568">
    <property type="entry name" value="Ribosomal_Su5_D2-typ_SF"/>
</dbReference>